<feature type="transmembrane region" description="Helical" evidence="6">
    <location>
        <begin position="181"/>
        <end position="200"/>
    </location>
</feature>
<keyword evidence="4 5" id="KW-0472">Membrane</keyword>
<keyword evidence="9" id="KW-1185">Reference proteome</keyword>
<keyword evidence="3 6" id="KW-1133">Transmembrane helix</keyword>
<evidence type="ECO:0000256" key="6">
    <source>
        <dbReference type="SAM" id="Phobius"/>
    </source>
</evidence>
<feature type="transmembrane region" description="Helical" evidence="6">
    <location>
        <begin position="117"/>
        <end position="138"/>
    </location>
</feature>
<evidence type="ECO:0000256" key="5">
    <source>
        <dbReference type="PROSITE-ProRule" id="PRU00581"/>
    </source>
</evidence>
<name>A0AAD4NEW6_9BILA</name>
<organism evidence="8 9">
    <name type="scientific">Ditylenchus destructor</name>
    <dbReference type="NCBI Taxonomy" id="166010"/>
    <lineage>
        <taxon>Eukaryota</taxon>
        <taxon>Metazoa</taxon>
        <taxon>Ecdysozoa</taxon>
        <taxon>Nematoda</taxon>
        <taxon>Chromadorea</taxon>
        <taxon>Rhabditida</taxon>
        <taxon>Tylenchina</taxon>
        <taxon>Tylenchomorpha</taxon>
        <taxon>Sphaerularioidea</taxon>
        <taxon>Anguinidae</taxon>
        <taxon>Anguininae</taxon>
        <taxon>Ditylenchus</taxon>
    </lineage>
</organism>
<keyword evidence="2 5" id="KW-0812">Transmembrane</keyword>
<dbReference type="PANTHER" id="PTHR22776">
    <property type="entry name" value="MARVEL-CONTAINING POTENTIAL LIPID RAFT-ASSOCIATED PROTEIN"/>
    <property type="match status" value="1"/>
</dbReference>
<accession>A0AAD4NEW6</accession>
<comment type="subcellular location">
    <subcellularLocation>
        <location evidence="1">Membrane</location>
        <topology evidence="1">Multi-pass membrane protein</topology>
    </subcellularLocation>
</comment>
<comment type="caution">
    <text evidence="8">The sequence shown here is derived from an EMBL/GenBank/DDBJ whole genome shotgun (WGS) entry which is preliminary data.</text>
</comment>
<dbReference type="Pfam" id="PF01284">
    <property type="entry name" value="MARVEL"/>
    <property type="match status" value="1"/>
</dbReference>
<gene>
    <name evidence="8" type="ORF">DdX_04431</name>
</gene>
<evidence type="ECO:0000313" key="9">
    <source>
        <dbReference type="Proteomes" id="UP001201812"/>
    </source>
</evidence>
<evidence type="ECO:0000256" key="3">
    <source>
        <dbReference type="ARBA" id="ARBA00022989"/>
    </source>
</evidence>
<feature type="transmembrane region" description="Helical" evidence="6">
    <location>
        <begin position="91"/>
        <end position="111"/>
    </location>
</feature>
<dbReference type="GO" id="GO:0016020">
    <property type="term" value="C:membrane"/>
    <property type="evidence" value="ECO:0007669"/>
    <property type="project" value="UniProtKB-SubCell"/>
</dbReference>
<evidence type="ECO:0000256" key="2">
    <source>
        <dbReference type="ARBA" id="ARBA00022692"/>
    </source>
</evidence>
<dbReference type="PROSITE" id="PS51225">
    <property type="entry name" value="MARVEL"/>
    <property type="match status" value="1"/>
</dbReference>
<evidence type="ECO:0000256" key="4">
    <source>
        <dbReference type="ARBA" id="ARBA00023136"/>
    </source>
</evidence>
<feature type="transmembrane region" description="Helical" evidence="6">
    <location>
        <begin position="150"/>
        <end position="175"/>
    </location>
</feature>
<dbReference type="EMBL" id="JAKKPZ010000004">
    <property type="protein sequence ID" value="KAI1722126.1"/>
    <property type="molecule type" value="Genomic_DNA"/>
</dbReference>
<protein>
    <submittedName>
        <fullName evidence="8">Membrane-associating domain-containing protein</fullName>
    </submittedName>
</protein>
<proteinExistence type="predicted"/>
<dbReference type="AlphaFoldDB" id="A0AAD4NEW6"/>
<sequence length="229" mass="25054">MAAAAREQSTLVATPLLPGSIASSRVGSGVYASHLIRPDKDIIMYEETRVYSTTTGSRYVPSHTTYESPTADLNINLDLNYLRTLPGLLKCIQIAFDFLCFICVLVGGPAYYAGVGWATFVSVFGFVITITLLMLYLFHVVDSLQQVPWIVAEMIYCFAWTIFYFIAGSVLAVASVSHPHAAGWTIAAFFAFLAMLAYGLDCYLKFLAWKNNEKASGGYGTSSRATTTI</sequence>
<feature type="domain" description="MARVEL" evidence="7">
    <location>
        <begin position="81"/>
        <end position="210"/>
    </location>
</feature>
<evidence type="ECO:0000256" key="1">
    <source>
        <dbReference type="ARBA" id="ARBA00004141"/>
    </source>
</evidence>
<evidence type="ECO:0000259" key="7">
    <source>
        <dbReference type="PROSITE" id="PS51225"/>
    </source>
</evidence>
<dbReference type="InterPro" id="IPR050578">
    <property type="entry name" value="MARVEL-CKLF_proteins"/>
</dbReference>
<dbReference type="Proteomes" id="UP001201812">
    <property type="component" value="Unassembled WGS sequence"/>
</dbReference>
<dbReference type="InterPro" id="IPR008253">
    <property type="entry name" value="Marvel"/>
</dbReference>
<evidence type="ECO:0000313" key="8">
    <source>
        <dbReference type="EMBL" id="KAI1722126.1"/>
    </source>
</evidence>
<reference evidence="8" key="1">
    <citation type="submission" date="2022-01" db="EMBL/GenBank/DDBJ databases">
        <title>Genome Sequence Resource for Two Populations of Ditylenchus destructor, the Migratory Endoparasitic Phytonematode.</title>
        <authorList>
            <person name="Zhang H."/>
            <person name="Lin R."/>
            <person name="Xie B."/>
        </authorList>
    </citation>
    <scope>NUCLEOTIDE SEQUENCE</scope>
    <source>
        <strain evidence="8">BazhouSP</strain>
    </source>
</reference>
<dbReference type="PANTHER" id="PTHR22776:SF49">
    <property type="entry name" value="MARVEL DOMAIN-CONTAINING PROTEIN"/>
    <property type="match status" value="1"/>
</dbReference>